<dbReference type="PANTHER" id="PTHR22946:SF9">
    <property type="entry name" value="POLYKETIDE TRANSFERASE AF380"/>
    <property type="match status" value="1"/>
</dbReference>
<dbReference type="SUPFAM" id="SSF53474">
    <property type="entry name" value="alpha/beta-Hydrolases"/>
    <property type="match status" value="1"/>
</dbReference>
<dbReference type="InterPro" id="IPR050261">
    <property type="entry name" value="FrsA_esterase"/>
</dbReference>
<evidence type="ECO:0000313" key="3">
    <source>
        <dbReference type="Proteomes" id="UP001499910"/>
    </source>
</evidence>
<dbReference type="Gene3D" id="3.40.50.1820">
    <property type="entry name" value="alpha/beta hydrolase"/>
    <property type="match status" value="1"/>
</dbReference>
<protein>
    <submittedName>
        <fullName evidence="2">Alpha/beta hydrolase</fullName>
    </submittedName>
</protein>
<name>A0ABP9L8N7_9RHOB</name>
<keyword evidence="1 2" id="KW-0378">Hydrolase</keyword>
<reference evidence="3" key="1">
    <citation type="journal article" date="2019" name="Int. J. Syst. Evol. Microbiol.">
        <title>The Global Catalogue of Microorganisms (GCM) 10K type strain sequencing project: providing services to taxonomists for standard genome sequencing and annotation.</title>
        <authorList>
            <consortium name="The Broad Institute Genomics Platform"/>
            <consortium name="The Broad Institute Genome Sequencing Center for Infectious Disease"/>
            <person name="Wu L."/>
            <person name="Ma J."/>
        </authorList>
    </citation>
    <scope>NUCLEOTIDE SEQUENCE [LARGE SCALE GENOMIC DNA]</scope>
    <source>
        <strain evidence="3">JCM 18015</strain>
    </source>
</reference>
<sequence length="297" mass="30502">MGLTPGTLWSLLGYPGGPPGLESVAIVEASTEGTMTVEAVRLTISGKDVPGTLLRPRAAGPRPALLYAHAHGNAPGIGRTELLSGRPALLSPYGPALVEAGFAVLCLDMPGFGDRQKDGPESALAKAALWRGRTLLGQMLSELSGGLDFLCRDPGIDATRLATLGISMGATHAYWLAALDPRVRACAHLCAFAEIAPLIDSGAHDLHGPYMTVPGLLAAGDMGDVAALIAPRPQLVCSGADDPLTPPEALTPALSRLRAAYAACPGALSILTEPGSGHAETCAMRDAVLSFLRHALA</sequence>
<dbReference type="PANTHER" id="PTHR22946">
    <property type="entry name" value="DIENELACTONE HYDROLASE DOMAIN-CONTAINING PROTEIN-RELATED"/>
    <property type="match status" value="1"/>
</dbReference>
<evidence type="ECO:0000313" key="2">
    <source>
        <dbReference type="EMBL" id="GAA5071220.1"/>
    </source>
</evidence>
<dbReference type="Proteomes" id="UP001499910">
    <property type="component" value="Unassembled WGS sequence"/>
</dbReference>
<comment type="caution">
    <text evidence="2">The sequence shown here is derived from an EMBL/GenBank/DDBJ whole genome shotgun (WGS) entry which is preliminary data.</text>
</comment>
<evidence type="ECO:0000256" key="1">
    <source>
        <dbReference type="ARBA" id="ARBA00022801"/>
    </source>
</evidence>
<dbReference type="GO" id="GO:0016787">
    <property type="term" value="F:hydrolase activity"/>
    <property type="evidence" value="ECO:0007669"/>
    <property type="project" value="UniProtKB-KW"/>
</dbReference>
<accession>A0ABP9L8N7</accession>
<gene>
    <name evidence="2" type="ORF">GCM10023209_14660</name>
</gene>
<keyword evidence="3" id="KW-1185">Reference proteome</keyword>
<dbReference type="EMBL" id="BAABHW010000002">
    <property type="protein sequence ID" value="GAA5071220.1"/>
    <property type="molecule type" value="Genomic_DNA"/>
</dbReference>
<dbReference type="RefSeq" id="WP_259550035.1">
    <property type="nucleotide sequence ID" value="NZ_BAABHW010000002.1"/>
</dbReference>
<proteinExistence type="predicted"/>
<organism evidence="2 3">
    <name type="scientific">[Roseibacterium] beibuensis</name>
    <dbReference type="NCBI Taxonomy" id="1193142"/>
    <lineage>
        <taxon>Bacteria</taxon>
        <taxon>Pseudomonadati</taxon>
        <taxon>Pseudomonadota</taxon>
        <taxon>Alphaproteobacteria</taxon>
        <taxon>Rhodobacterales</taxon>
        <taxon>Roseobacteraceae</taxon>
        <taxon>Roseicyclus</taxon>
    </lineage>
</organism>
<dbReference type="InterPro" id="IPR029058">
    <property type="entry name" value="AB_hydrolase_fold"/>
</dbReference>